<evidence type="ECO:0000313" key="2">
    <source>
        <dbReference type="Proteomes" id="UP001501509"/>
    </source>
</evidence>
<gene>
    <name evidence="1" type="ORF">GCM10010411_37200</name>
</gene>
<accession>A0ABP6C4I5</accession>
<protein>
    <submittedName>
        <fullName evidence="1">Uncharacterized protein</fullName>
    </submittedName>
</protein>
<sequence length="499" mass="54629">MPREEDVLALARAVVKHGGNALLIKENNVPDRWVAIEEAVTSGRAFAVEPKPGLVALDLDSAELVAKGVKVKGWAETYLHAQTVLVASGGDGRRHLWVCLPSAVTKEDFKVALNENYEFPFENIRHTQATRPPLSPHRNGLPVSLIEPTSVEEALERLGPADGEGKAIPPKGLTGKWARLLRDGDTEGRYEGRHQAEAAIAQAAVRVGLSKEWFISQVTDRRNKGGAKTQEIEDRHGREAAFKSAGKTYDNAVGWVTKNNVTPSFDLETFKKKIRAFQEAAEQATFTRSTDRDVLLALIRHAEKHSSYSPMASVRDLHIKSGRAIDTVRKALQRLVEQDWLTKGEPVGETDTYTFNLEMSDKSSTYSSLGGTERVCTSNVAHPLFTTSKGLAGRPAEVWVKLPTSFVGMSEAVTLTGLKPHQIRAAAQKLAAFGLAEIEKGTGPKGGNRYRSVDVSSEHLDRLADELNIHEDQYLKKVRIERQRAAYSASGGSANQEAG</sequence>
<dbReference type="RefSeq" id="WP_344542437.1">
    <property type="nucleotide sequence ID" value="NZ_BAAATD010000004.1"/>
</dbReference>
<dbReference type="EMBL" id="BAAATD010000004">
    <property type="protein sequence ID" value="GAA2600069.1"/>
    <property type="molecule type" value="Genomic_DNA"/>
</dbReference>
<dbReference type="Proteomes" id="UP001501509">
    <property type="component" value="Unassembled WGS sequence"/>
</dbReference>
<evidence type="ECO:0000313" key="1">
    <source>
        <dbReference type="EMBL" id="GAA2600069.1"/>
    </source>
</evidence>
<reference evidence="2" key="1">
    <citation type="journal article" date="2019" name="Int. J. Syst. Evol. Microbiol.">
        <title>The Global Catalogue of Microorganisms (GCM) 10K type strain sequencing project: providing services to taxonomists for standard genome sequencing and annotation.</title>
        <authorList>
            <consortium name="The Broad Institute Genomics Platform"/>
            <consortium name="The Broad Institute Genome Sequencing Center for Infectious Disease"/>
            <person name="Wu L."/>
            <person name="Ma J."/>
        </authorList>
    </citation>
    <scope>NUCLEOTIDE SEQUENCE [LARGE SCALE GENOMIC DNA]</scope>
    <source>
        <strain evidence="2">JCM 6833</strain>
    </source>
</reference>
<keyword evidence="2" id="KW-1185">Reference proteome</keyword>
<comment type="caution">
    <text evidence="1">The sequence shown here is derived from an EMBL/GenBank/DDBJ whole genome shotgun (WGS) entry which is preliminary data.</text>
</comment>
<proteinExistence type="predicted"/>
<organism evidence="1 2">
    <name type="scientific">Actinomadura fulvescens</name>
    <dbReference type="NCBI Taxonomy" id="46160"/>
    <lineage>
        <taxon>Bacteria</taxon>
        <taxon>Bacillati</taxon>
        <taxon>Actinomycetota</taxon>
        <taxon>Actinomycetes</taxon>
        <taxon>Streptosporangiales</taxon>
        <taxon>Thermomonosporaceae</taxon>
        <taxon>Actinomadura</taxon>
    </lineage>
</organism>
<name>A0ABP6C4I5_9ACTN</name>